<proteinExistence type="inferred from homology"/>
<evidence type="ECO:0000313" key="12">
    <source>
        <dbReference type="Proteomes" id="UP000238356"/>
    </source>
</evidence>
<evidence type="ECO:0000313" key="11">
    <source>
        <dbReference type="EMBL" id="PPJ24050.1"/>
    </source>
</evidence>
<comment type="caution">
    <text evidence="11">The sequence shown here is derived from an EMBL/GenBank/DDBJ whole genome shotgun (WGS) entry which is preliminary data.</text>
</comment>
<evidence type="ECO:0000256" key="10">
    <source>
        <dbReference type="SAM" id="MobiDB-lite"/>
    </source>
</evidence>
<accession>A0A2S5ZZN1</accession>
<sequence>MFNIGWPEMVILVVAALVILGPERLPGAIRWTAQSLRQVRDYASGATSQLRNDLGPELDELRKPLEELNELRKPLEGLRGMTPRSMVTKHLFDGDDSLFTGTFGAANPGNGSSGDSGTSQTGSPNSVTAPSYSVPEPPKPLDRNEKPPIDFDAT</sequence>
<evidence type="ECO:0000256" key="2">
    <source>
        <dbReference type="ARBA" id="ARBA00022448"/>
    </source>
</evidence>
<feature type="compositionally biased region" description="Basic and acidic residues" evidence="10">
    <location>
        <begin position="139"/>
        <end position="154"/>
    </location>
</feature>
<dbReference type="GO" id="GO:0043953">
    <property type="term" value="P:protein transport by the Tat complex"/>
    <property type="evidence" value="ECO:0007669"/>
    <property type="project" value="UniProtKB-UniRule"/>
</dbReference>
<dbReference type="InterPro" id="IPR018448">
    <property type="entry name" value="TatB"/>
</dbReference>
<feature type="region of interest" description="Disordered" evidence="10">
    <location>
        <begin position="98"/>
        <end position="154"/>
    </location>
</feature>
<keyword evidence="7 9" id="KW-0811">Translocation</keyword>
<reference evidence="11 12" key="1">
    <citation type="submission" date="2018-02" db="EMBL/GenBank/DDBJ databases">
        <title>8 Nocardia nova and 1 Nocardia cyriacigeorgica strain used for evolution to TMP-SMX.</title>
        <authorList>
            <person name="Mehta H."/>
            <person name="Weng J."/>
            <person name="Shamoo Y."/>
        </authorList>
    </citation>
    <scope>NUCLEOTIDE SEQUENCE [LARGE SCALE GENOMIC DNA]</scope>
    <source>
        <strain evidence="11 12">BAA2227</strain>
    </source>
</reference>
<dbReference type="NCBIfam" id="TIGR01410">
    <property type="entry name" value="tatB"/>
    <property type="match status" value="1"/>
</dbReference>
<name>A0A2S5ZZN1_9NOCA</name>
<dbReference type="AlphaFoldDB" id="A0A2S5ZZN1"/>
<comment type="subcellular location">
    <subcellularLocation>
        <location evidence="9">Cell membrane</location>
        <topology evidence="9">Single-pass membrane protein</topology>
    </subcellularLocation>
    <subcellularLocation>
        <location evidence="1">Membrane</location>
        <topology evidence="1">Single-pass membrane protein</topology>
    </subcellularLocation>
</comment>
<dbReference type="GO" id="GO:0008320">
    <property type="term" value="F:protein transmembrane transporter activity"/>
    <property type="evidence" value="ECO:0007669"/>
    <property type="project" value="UniProtKB-UniRule"/>
</dbReference>
<evidence type="ECO:0000256" key="6">
    <source>
        <dbReference type="ARBA" id="ARBA00022989"/>
    </source>
</evidence>
<keyword evidence="8 9" id="KW-0472">Membrane</keyword>
<organism evidence="11 12">
    <name type="scientific">Nocardia nova</name>
    <dbReference type="NCBI Taxonomy" id="37330"/>
    <lineage>
        <taxon>Bacteria</taxon>
        <taxon>Bacillati</taxon>
        <taxon>Actinomycetota</taxon>
        <taxon>Actinomycetes</taxon>
        <taxon>Mycobacteriales</taxon>
        <taxon>Nocardiaceae</taxon>
        <taxon>Nocardia</taxon>
    </lineage>
</organism>
<comment type="similarity">
    <text evidence="9">Belongs to the TatB family.</text>
</comment>
<dbReference type="Gene3D" id="1.20.5.3310">
    <property type="match status" value="1"/>
</dbReference>
<evidence type="ECO:0000256" key="4">
    <source>
        <dbReference type="ARBA" id="ARBA00022692"/>
    </source>
</evidence>
<evidence type="ECO:0000256" key="9">
    <source>
        <dbReference type="HAMAP-Rule" id="MF_00237"/>
    </source>
</evidence>
<keyword evidence="6 9" id="KW-1133">Transmembrane helix</keyword>
<dbReference type="RefSeq" id="WP_063012354.1">
    <property type="nucleotide sequence ID" value="NZ_JADLQW010000012.1"/>
</dbReference>
<dbReference type="GeneID" id="66721328"/>
<evidence type="ECO:0000256" key="3">
    <source>
        <dbReference type="ARBA" id="ARBA00022475"/>
    </source>
</evidence>
<evidence type="ECO:0000256" key="8">
    <source>
        <dbReference type="ARBA" id="ARBA00023136"/>
    </source>
</evidence>
<protein>
    <recommendedName>
        <fullName evidence="9">Sec-independent protein translocase protein TatB</fullName>
    </recommendedName>
</protein>
<keyword evidence="12" id="KW-1185">Reference proteome</keyword>
<keyword evidence="4 9" id="KW-0812">Transmembrane</keyword>
<comment type="subunit">
    <text evidence="9">The Tat system comprises two distinct complexes: a TatABC complex, containing multiple copies of TatA, TatB and TatC subunits, and a separate TatA complex, containing only TatA subunits. Substrates initially bind to the TatABC complex, which probably triggers association of the separate TatA complex to form the active translocon.</text>
</comment>
<dbReference type="EMBL" id="PSZD01000021">
    <property type="protein sequence ID" value="PPJ24050.1"/>
    <property type="molecule type" value="Genomic_DNA"/>
</dbReference>
<keyword evidence="3 9" id="KW-1003">Cell membrane</keyword>
<evidence type="ECO:0000256" key="5">
    <source>
        <dbReference type="ARBA" id="ARBA00022927"/>
    </source>
</evidence>
<comment type="function">
    <text evidence="9">Part of the twin-arginine translocation (Tat) system that transports large folded proteins containing a characteristic twin-arginine motif in their signal peptide across membranes. Together with TatC, TatB is part of a receptor directly interacting with Tat signal peptides. TatB may form an oligomeric binding site that transiently accommodates folded Tat precursor proteins before their translocation.</text>
</comment>
<feature type="compositionally biased region" description="Low complexity" evidence="10">
    <location>
        <begin position="104"/>
        <end position="124"/>
    </location>
</feature>
<keyword evidence="2 9" id="KW-0813">Transport</keyword>
<dbReference type="Pfam" id="PF02416">
    <property type="entry name" value="TatA_B_E"/>
    <property type="match status" value="1"/>
</dbReference>
<keyword evidence="5 9" id="KW-0653">Protein transport</keyword>
<gene>
    <name evidence="9 11" type="primary">tatB</name>
    <name evidence="11" type="ORF">C5F51_26985</name>
</gene>
<evidence type="ECO:0000256" key="1">
    <source>
        <dbReference type="ARBA" id="ARBA00004167"/>
    </source>
</evidence>
<dbReference type="PRINTS" id="PR01506">
    <property type="entry name" value="TATBPROTEIN"/>
</dbReference>
<dbReference type="HAMAP" id="MF_00237">
    <property type="entry name" value="TatB"/>
    <property type="match status" value="1"/>
</dbReference>
<evidence type="ECO:0000256" key="7">
    <source>
        <dbReference type="ARBA" id="ARBA00023010"/>
    </source>
</evidence>
<dbReference type="GO" id="GO:0033281">
    <property type="term" value="C:TAT protein transport complex"/>
    <property type="evidence" value="ECO:0007669"/>
    <property type="project" value="UniProtKB-UniRule"/>
</dbReference>
<dbReference type="InterPro" id="IPR003369">
    <property type="entry name" value="TatA/B/E"/>
</dbReference>
<dbReference type="Proteomes" id="UP000238356">
    <property type="component" value="Unassembled WGS sequence"/>
</dbReference>